<proteinExistence type="predicted"/>
<organism evidence="1 2">
    <name type="scientific">Ixodes persulcatus</name>
    <name type="common">Taiga tick</name>
    <dbReference type="NCBI Taxonomy" id="34615"/>
    <lineage>
        <taxon>Eukaryota</taxon>
        <taxon>Metazoa</taxon>
        <taxon>Ecdysozoa</taxon>
        <taxon>Arthropoda</taxon>
        <taxon>Chelicerata</taxon>
        <taxon>Arachnida</taxon>
        <taxon>Acari</taxon>
        <taxon>Parasitiformes</taxon>
        <taxon>Ixodida</taxon>
        <taxon>Ixodoidea</taxon>
        <taxon>Ixodidae</taxon>
        <taxon>Ixodinae</taxon>
        <taxon>Ixodes</taxon>
    </lineage>
</organism>
<accession>A0AC60PMY2</accession>
<dbReference type="Proteomes" id="UP000805193">
    <property type="component" value="Unassembled WGS sequence"/>
</dbReference>
<name>A0AC60PMY2_IXOPE</name>
<protein>
    <submittedName>
        <fullName evidence="1">Uncharacterized protein</fullName>
    </submittedName>
</protein>
<sequence length="354" mass="39260">MIFQEIQTDELGTCSQGFAVYTCSLEGGDACTQVTHREVCDFGTQHQPELSSKYSGPNERTSFFGGYESIRHSEDALQGICNVSMSVFALFLNMLPLVTERSCDVTLGNRLLLFLMKMKLGLSYTALGVIFSVDRTTASRHFRAVLTTLTAATAKWIFRPPSSIIRATLPECFKANYPECKMIIDCTEVRTEEPSSVGQQRVLYSSYKSGYTLKFLVAVTPNGAICFRSKAYGGRCSDIHVTVDSGFLNIVQPGDIILADKGFPGIRAGLADTDAVLVMPPFLSGNGQFSEQEVRDTYDIAQVRIHVERMIQRIKIYNILRTTVPITLIPLMDDVFHMCCVLANLQPAIIKPQE</sequence>
<comment type="caution">
    <text evidence="1">The sequence shown here is derived from an EMBL/GenBank/DDBJ whole genome shotgun (WGS) entry which is preliminary data.</text>
</comment>
<dbReference type="EMBL" id="JABSTQ010010288">
    <property type="protein sequence ID" value="KAG0421988.1"/>
    <property type="molecule type" value="Genomic_DNA"/>
</dbReference>
<keyword evidence="2" id="KW-1185">Reference proteome</keyword>
<gene>
    <name evidence="1" type="ORF">HPB47_002160</name>
</gene>
<reference evidence="1 2" key="1">
    <citation type="journal article" date="2020" name="Cell">
        <title>Large-Scale Comparative Analyses of Tick Genomes Elucidate Their Genetic Diversity and Vector Capacities.</title>
        <authorList>
            <consortium name="Tick Genome and Microbiome Consortium (TIGMIC)"/>
            <person name="Jia N."/>
            <person name="Wang J."/>
            <person name="Shi W."/>
            <person name="Du L."/>
            <person name="Sun Y."/>
            <person name="Zhan W."/>
            <person name="Jiang J.F."/>
            <person name="Wang Q."/>
            <person name="Zhang B."/>
            <person name="Ji P."/>
            <person name="Bell-Sakyi L."/>
            <person name="Cui X.M."/>
            <person name="Yuan T.T."/>
            <person name="Jiang B.G."/>
            <person name="Yang W.F."/>
            <person name="Lam T.T."/>
            <person name="Chang Q.C."/>
            <person name="Ding S.J."/>
            <person name="Wang X.J."/>
            <person name="Zhu J.G."/>
            <person name="Ruan X.D."/>
            <person name="Zhao L."/>
            <person name="Wei J.T."/>
            <person name="Ye R.Z."/>
            <person name="Que T.C."/>
            <person name="Du C.H."/>
            <person name="Zhou Y.H."/>
            <person name="Cheng J.X."/>
            <person name="Dai P.F."/>
            <person name="Guo W.B."/>
            <person name="Han X.H."/>
            <person name="Huang E.J."/>
            <person name="Li L.F."/>
            <person name="Wei W."/>
            <person name="Gao Y.C."/>
            <person name="Liu J.Z."/>
            <person name="Shao H.Z."/>
            <person name="Wang X."/>
            <person name="Wang C.C."/>
            <person name="Yang T.C."/>
            <person name="Huo Q.B."/>
            <person name="Li W."/>
            <person name="Chen H.Y."/>
            <person name="Chen S.E."/>
            <person name="Zhou L.G."/>
            <person name="Ni X.B."/>
            <person name="Tian J.H."/>
            <person name="Sheng Y."/>
            <person name="Liu T."/>
            <person name="Pan Y.S."/>
            <person name="Xia L.Y."/>
            <person name="Li J."/>
            <person name="Zhao F."/>
            <person name="Cao W.C."/>
        </authorList>
    </citation>
    <scope>NUCLEOTIDE SEQUENCE [LARGE SCALE GENOMIC DNA]</scope>
    <source>
        <strain evidence="1">Iper-2018</strain>
    </source>
</reference>
<evidence type="ECO:0000313" key="1">
    <source>
        <dbReference type="EMBL" id="KAG0421988.1"/>
    </source>
</evidence>
<evidence type="ECO:0000313" key="2">
    <source>
        <dbReference type="Proteomes" id="UP000805193"/>
    </source>
</evidence>